<comment type="subcellular location">
    <subcellularLocation>
        <location evidence="1">Golgi apparatus membrane</location>
        <topology evidence="1">Single-pass type IV membrane protein</topology>
    </subcellularLocation>
</comment>
<dbReference type="GO" id="GO:0005484">
    <property type="term" value="F:SNAP receptor activity"/>
    <property type="evidence" value="ECO:0007669"/>
    <property type="project" value="TreeGrafter"/>
</dbReference>
<evidence type="ECO:0000256" key="4">
    <source>
        <dbReference type="ARBA" id="ARBA00022448"/>
    </source>
</evidence>
<proteinExistence type="inferred from homology"/>
<evidence type="ECO:0000256" key="8">
    <source>
        <dbReference type="ARBA" id="ARBA00023034"/>
    </source>
</evidence>
<sequence>CAITKLRRQARHLENDLEIKLVSFSKLSILSTQAPGHTVSPPPTPSPSSVEPSGLRILVFFLHIFCSLLQDYTQEFEKLSANFRAQHEREQLLSSAHRDMHVCFIMAAIEADISAKLIKWGMYVFAGCYVDPLTETLDRFPVINSLMQRIGIRKRRDALILGSVIGLCTIVLLLYALR</sequence>
<keyword evidence="9 13" id="KW-0472">Membrane</keyword>
<evidence type="ECO:0000256" key="12">
    <source>
        <dbReference type="ARBA" id="ARBA00030444"/>
    </source>
</evidence>
<dbReference type="GO" id="GO:0006888">
    <property type="term" value="P:endoplasmic reticulum to Golgi vesicle-mediated transport"/>
    <property type="evidence" value="ECO:0007669"/>
    <property type="project" value="InterPro"/>
</dbReference>
<dbReference type="InterPro" id="IPR023601">
    <property type="entry name" value="Golgi_SNAP_su1"/>
</dbReference>
<keyword evidence="4" id="KW-0813">Transport</keyword>
<evidence type="ECO:0000256" key="3">
    <source>
        <dbReference type="ARBA" id="ARBA00015612"/>
    </source>
</evidence>
<reference evidence="14" key="1">
    <citation type="submission" date="2025-08" db="UniProtKB">
        <authorList>
            <consortium name="Ensembl"/>
        </authorList>
    </citation>
    <scope>IDENTIFICATION</scope>
</reference>
<dbReference type="PANTHER" id="PTHR21094">
    <property type="entry name" value="GOS-28 SNARE- RELATED"/>
    <property type="match status" value="1"/>
</dbReference>
<evidence type="ECO:0000256" key="5">
    <source>
        <dbReference type="ARBA" id="ARBA00022692"/>
    </source>
</evidence>
<dbReference type="GO" id="GO:0005801">
    <property type="term" value="C:cis-Golgi network"/>
    <property type="evidence" value="ECO:0007669"/>
    <property type="project" value="InterPro"/>
</dbReference>
<dbReference type="GO" id="GO:0015031">
    <property type="term" value="P:protein transport"/>
    <property type="evidence" value="ECO:0007669"/>
    <property type="project" value="UniProtKB-KW"/>
</dbReference>
<feature type="transmembrane region" description="Helical" evidence="13">
    <location>
        <begin position="158"/>
        <end position="177"/>
    </location>
</feature>
<organism evidence="14 15">
    <name type="scientific">Eptatretus burgeri</name>
    <name type="common">Inshore hagfish</name>
    <dbReference type="NCBI Taxonomy" id="7764"/>
    <lineage>
        <taxon>Eukaryota</taxon>
        <taxon>Metazoa</taxon>
        <taxon>Chordata</taxon>
        <taxon>Craniata</taxon>
        <taxon>Vertebrata</taxon>
        <taxon>Cyclostomata</taxon>
        <taxon>Myxini</taxon>
        <taxon>Myxiniformes</taxon>
        <taxon>Myxinidae</taxon>
        <taxon>Eptatretinae</taxon>
        <taxon>Eptatretus</taxon>
    </lineage>
</organism>
<evidence type="ECO:0000256" key="2">
    <source>
        <dbReference type="ARBA" id="ARBA00008473"/>
    </source>
</evidence>
<name>A0A8C4R5T7_EPTBU</name>
<evidence type="ECO:0000256" key="10">
    <source>
        <dbReference type="ARBA" id="ARBA00025091"/>
    </source>
</evidence>
<keyword evidence="15" id="KW-1185">Reference proteome</keyword>
<evidence type="ECO:0000313" key="14">
    <source>
        <dbReference type="Ensembl" id="ENSEBUP00000025754.1"/>
    </source>
</evidence>
<accession>A0A8C4R5T7</accession>
<evidence type="ECO:0000256" key="7">
    <source>
        <dbReference type="ARBA" id="ARBA00022989"/>
    </source>
</evidence>
<keyword evidence="8" id="KW-0333">Golgi apparatus</keyword>
<evidence type="ECO:0000256" key="9">
    <source>
        <dbReference type="ARBA" id="ARBA00023136"/>
    </source>
</evidence>
<reference evidence="14" key="2">
    <citation type="submission" date="2025-09" db="UniProtKB">
        <authorList>
            <consortium name="Ensembl"/>
        </authorList>
    </citation>
    <scope>IDENTIFICATION</scope>
</reference>
<protein>
    <recommendedName>
        <fullName evidence="3">Golgi SNAP receptor complex member 1</fullName>
    </recommendedName>
    <alternativeName>
        <fullName evidence="11">28 kDa Golgi SNARE protein</fullName>
    </alternativeName>
    <alternativeName>
        <fullName evidence="12">28 kDa cis-Golgi SNARE p28</fullName>
    </alternativeName>
</protein>
<dbReference type="Proteomes" id="UP000694388">
    <property type="component" value="Unplaced"/>
</dbReference>
<evidence type="ECO:0000256" key="11">
    <source>
        <dbReference type="ARBA" id="ARBA00030299"/>
    </source>
</evidence>
<dbReference type="GO" id="GO:0048219">
    <property type="term" value="P:inter-Golgi cisterna vesicle-mediated transport"/>
    <property type="evidence" value="ECO:0007669"/>
    <property type="project" value="TreeGrafter"/>
</dbReference>
<evidence type="ECO:0000256" key="1">
    <source>
        <dbReference type="ARBA" id="ARBA00004409"/>
    </source>
</evidence>
<keyword evidence="6" id="KW-0653">Protein transport</keyword>
<dbReference type="GO" id="GO:0031201">
    <property type="term" value="C:SNARE complex"/>
    <property type="evidence" value="ECO:0007669"/>
    <property type="project" value="TreeGrafter"/>
</dbReference>
<evidence type="ECO:0000256" key="13">
    <source>
        <dbReference type="SAM" id="Phobius"/>
    </source>
</evidence>
<comment type="similarity">
    <text evidence="2">Belongs to the GOSR1 family.</text>
</comment>
<dbReference type="GO" id="GO:0005797">
    <property type="term" value="C:Golgi medial cisterna"/>
    <property type="evidence" value="ECO:0007669"/>
    <property type="project" value="TreeGrafter"/>
</dbReference>
<dbReference type="Ensembl" id="ENSEBUT00000026330.1">
    <property type="protein sequence ID" value="ENSEBUP00000025754.1"/>
    <property type="gene ID" value="ENSEBUG00000015864.1"/>
</dbReference>
<comment type="function">
    <text evidence="10">Involved in transport from the ER to the Golgi apparatus as well as in intra-Golgi transport. It belongs to a super-family of proteins called t-SNAREs or soluble NSF (N-ethylmaleimide-sensitive factor) attachment protein receptor. May play a protective role against hydrogen peroxide induced cytotoxicity under glutathione depleted conditions in neuronal cells by regulating the intracellular ROS levels via inhibition of p38 MAPK (MAPK11, MAPK12, MAPK13 and MAPK14). Participates in docking and fusion stage of ER to cis-Golgi transport. Plays an important physiological role in VLDL-transport vesicle-Golgi fusion and thus in VLDL delivery to the hepatic cis-Golgi.</text>
</comment>
<keyword evidence="5 13" id="KW-0812">Transmembrane</keyword>
<dbReference type="PANTHER" id="PTHR21094:SF2">
    <property type="entry name" value="GOLGI SNAP RECEPTOR COMPLEX MEMBER 1"/>
    <property type="match status" value="1"/>
</dbReference>
<dbReference type="GO" id="GO:0000139">
    <property type="term" value="C:Golgi membrane"/>
    <property type="evidence" value="ECO:0007669"/>
    <property type="project" value="UniProtKB-SubCell"/>
</dbReference>
<evidence type="ECO:0000313" key="15">
    <source>
        <dbReference type="Proteomes" id="UP000694388"/>
    </source>
</evidence>
<keyword evidence="7 13" id="KW-1133">Transmembrane helix</keyword>
<dbReference type="GO" id="GO:0006906">
    <property type="term" value="P:vesicle fusion"/>
    <property type="evidence" value="ECO:0007669"/>
    <property type="project" value="TreeGrafter"/>
</dbReference>
<dbReference type="AlphaFoldDB" id="A0A8C4R5T7"/>
<evidence type="ECO:0000256" key="6">
    <source>
        <dbReference type="ARBA" id="ARBA00022927"/>
    </source>
</evidence>